<keyword evidence="1" id="KW-0732">Signal</keyword>
<name>A0A2W7ND69_9RHOB</name>
<dbReference type="Gene3D" id="3.40.50.410">
    <property type="entry name" value="von Willebrand factor, type A domain"/>
    <property type="match status" value="1"/>
</dbReference>
<dbReference type="EMBL" id="QKZL01000003">
    <property type="protein sequence ID" value="PZX18325.1"/>
    <property type="molecule type" value="Genomic_DNA"/>
</dbReference>
<gene>
    <name evidence="2" type="ORF">LX81_00954</name>
</gene>
<feature type="chain" id="PRO_5015904576" evidence="1">
    <location>
        <begin position="20"/>
        <end position="266"/>
    </location>
</feature>
<dbReference type="AlphaFoldDB" id="A0A2W7ND69"/>
<dbReference type="OrthoDB" id="9792179at2"/>
<keyword evidence="3" id="KW-1185">Reference proteome</keyword>
<evidence type="ECO:0000256" key="1">
    <source>
        <dbReference type="SAM" id="SignalP"/>
    </source>
</evidence>
<dbReference type="Proteomes" id="UP000248916">
    <property type="component" value="Unassembled WGS sequence"/>
</dbReference>
<protein>
    <submittedName>
        <fullName evidence="2">Uncharacterized protein DUF1194</fullName>
    </submittedName>
</protein>
<dbReference type="InterPro" id="IPR010607">
    <property type="entry name" value="DUF1194"/>
</dbReference>
<organism evidence="2 3">
    <name type="scientific">Palleronia aestuarii</name>
    <dbReference type="NCBI Taxonomy" id="568105"/>
    <lineage>
        <taxon>Bacteria</taxon>
        <taxon>Pseudomonadati</taxon>
        <taxon>Pseudomonadota</taxon>
        <taxon>Alphaproteobacteria</taxon>
        <taxon>Rhodobacterales</taxon>
        <taxon>Roseobacteraceae</taxon>
        <taxon>Palleronia</taxon>
    </lineage>
</organism>
<dbReference type="CDD" id="cd00198">
    <property type="entry name" value="vWFA"/>
    <property type="match status" value="1"/>
</dbReference>
<dbReference type="RefSeq" id="WP_111536138.1">
    <property type="nucleotide sequence ID" value="NZ_QKZL01000003.1"/>
</dbReference>
<comment type="caution">
    <text evidence="2">The sequence shown here is derived from an EMBL/GenBank/DDBJ whole genome shotgun (WGS) entry which is preliminary data.</text>
</comment>
<dbReference type="Pfam" id="PF06707">
    <property type="entry name" value="DUF1194"/>
    <property type="match status" value="1"/>
</dbReference>
<evidence type="ECO:0000313" key="3">
    <source>
        <dbReference type="Proteomes" id="UP000248916"/>
    </source>
</evidence>
<proteinExistence type="predicted"/>
<reference evidence="2 3" key="1">
    <citation type="submission" date="2018-06" db="EMBL/GenBank/DDBJ databases">
        <title>Genomic Encyclopedia of Archaeal and Bacterial Type Strains, Phase II (KMG-II): from individual species to whole genera.</title>
        <authorList>
            <person name="Goeker M."/>
        </authorList>
    </citation>
    <scope>NUCLEOTIDE SEQUENCE [LARGE SCALE GENOMIC DNA]</scope>
    <source>
        <strain evidence="2 3">DSM 22009</strain>
    </source>
</reference>
<evidence type="ECO:0000313" key="2">
    <source>
        <dbReference type="EMBL" id="PZX18325.1"/>
    </source>
</evidence>
<sequence>MRVPTCLAALLLGWGTAHAQLAEEVDVELLLLVDVSRSMTPNELEIQRRGYAEALAAPDVIDAMLGGFLGRVAISYAEWAGAGSQRIVIEWRILESAEDARSLSDDLGIAFNPSMRRTSISGALAWGARHIEENGIDGLRRVIDISGDGPNNEGRPVPGVRDAVISRGITINGLPLMTQEGMGQRWHLDDLDQYYADCVIGGPGAFMLPVYTWAEFGAAIRRKLVLELAGSLPERILPAQYREEETADCLAGERIWERNRRIYDFP</sequence>
<dbReference type="SUPFAM" id="SSF53300">
    <property type="entry name" value="vWA-like"/>
    <property type="match status" value="1"/>
</dbReference>
<feature type="signal peptide" evidence="1">
    <location>
        <begin position="1"/>
        <end position="19"/>
    </location>
</feature>
<accession>A0A2W7ND69</accession>
<dbReference type="InterPro" id="IPR036465">
    <property type="entry name" value="vWFA_dom_sf"/>
</dbReference>